<evidence type="ECO:0008006" key="3">
    <source>
        <dbReference type="Google" id="ProtNLM"/>
    </source>
</evidence>
<comment type="caution">
    <text evidence="1">The sequence shown here is derived from an EMBL/GenBank/DDBJ whole genome shotgun (WGS) entry which is preliminary data.</text>
</comment>
<dbReference type="STRING" id="1409788.NC99_45270"/>
<dbReference type="Proteomes" id="UP000036958">
    <property type="component" value="Unassembled WGS sequence"/>
</dbReference>
<dbReference type="AlphaFoldDB" id="A0A0L8V2M3"/>
<reference evidence="2" key="1">
    <citation type="submission" date="2015-07" db="EMBL/GenBank/DDBJ databases">
        <title>Genome sequencing of Sunxiuqinia dokdonensis strain SK.</title>
        <authorList>
            <person name="Ahn S."/>
            <person name="Kim B.-C."/>
        </authorList>
    </citation>
    <scope>NUCLEOTIDE SEQUENCE [LARGE SCALE GENOMIC DNA]</scope>
    <source>
        <strain evidence="2">SK</strain>
    </source>
</reference>
<accession>A0A0L8V2M3</accession>
<name>A0A0L8V2M3_9BACT</name>
<dbReference type="EMBL" id="LGIA01000217">
    <property type="protein sequence ID" value="KOH42634.1"/>
    <property type="molecule type" value="Genomic_DNA"/>
</dbReference>
<keyword evidence="2" id="KW-1185">Reference proteome</keyword>
<gene>
    <name evidence="1" type="ORF">NC99_45270</name>
</gene>
<dbReference type="RefSeq" id="WP_082326621.1">
    <property type="nucleotide sequence ID" value="NZ_LGIA01000217.1"/>
</dbReference>
<dbReference type="OrthoDB" id="2540540at2"/>
<dbReference type="Pfam" id="PF14100">
    <property type="entry name" value="DUF6807"/>
    <property type="match status" value="1"/>
</dbReference>
<evidence type="ECO:0000313" key="2">
    <source>
        <dbReference type="Proteomes" id="UP000036958"/>
    </source>
</evidence>
<evidence type="ECO:0000313" key="1">
    <source>
        <dbReference type="EMBL" id="KOH42634.1"/>
    </source>
</evidence>
<proteinExistence type="predicted"/>
<protein>
    <recommendedName>
        <fullName evidence="3">Methane oxygenase PmoA</fullName>
    </recommendedName>
</protein>
<dbReference type="InterPro" id="IPR029475">
    <property type="entry name" value="DUF6807"/>
</dbReference>
<organism evidence="1 2">
    <name type="scientific">Sunxiuqinia dokdonensis</name>
    <dbReference type="NCBI Taxonomy" id="1409788"/>
    <lineage>
        <taxon>Bacteria</taxon>
        <taxon>Pseudomonadati</taxon>
        <taxon>Bacteroidota</taxon>
        <taxon>Bacteroidia</taxon>
        <taxon>Marinilabiliales</taxon>
        <taxon>Prolixibacteraceae</taxon>
        <taxon>Sunxiuqinia</taxon>
    </lineage>
</organism>
<sequence length="415" mass="47015">MRIKTSLFLCFLILSSGLLARQELRFQVLAGDYDRLDCPVSVDLSSADLELNNHQFQLYQLDGKKEIPVASQLESGRSHRLWFILNGELRKGESRRYVYKASEPVASDSKIVLAKTHGGVKLVLNEQPILHYQSEEVYPPEGVDPLFKRSGFIHPLWSPGGEELTRIQAPDHYHHYGIWGPWTKTHIKGREVDFWNLLKGQGTVRFANFLSEVEGPVYSGFSALQEHIDFGAVGADQVALTEVLDVCAWNIQREGKAWLVDYSSSLNSLLDSGILLDAYRYGGGIGFRATEKWTKDNSSVLTSEGKDRLAADGTKARWCIVEGESAPGRSGILFMSHPTNREYPEPMRVWPVDANGGRGDMYFQFCPIRHNDWVIEHGKNYSQKYRMLVFDGQLTEAEAEQYWQAFAFPPQVSFE</sequence>
<dbReference type="PATRIC" id="fig|1409788.3.peg.4628"/>